<sequence>MPKRLFFPGPNKEVVELEGTNFFVKIETLPQPKHAQAFFILKDSEEECDVPEEIKCVDKTNNIENIKMPCTEYFLLTHLNKYEFYFNDIKKISLKPEPKSFLIQL</sequence>
<evidence type="ECO:0000313" key="1">
    <source>
        <dbReference type="EMBL" id="CAG8491808.1"/>
    </source>
</evidence>
<accession>A0ACA9KT50</accession>
<comment type="caution">
    <text evidence="1">The sequence shown here is derived from an EMBL/GenBank/DDBJ whole genome shotgun (WGS) entry which is preliminary data.</text>
</comment>
<name>A0ACA9KT50_9GLOM</name>
<proteinExistence type="predicted"/>
<reference evidence="1" key="1">
    <citation type="submission" date="2021-06" db="EMBL/GenBank/DDBJ databases">
        <authorList>
            <person name="Kallberg Y."/>
            <person name="Tangrot J."/>
            <person name="Rosling A."/>
        </authorList>
    </citation>
    <scope>NUCLEOTIDE SEQUENCE</scope>
    <source>
        <strain evidence="1">MA461A</strain>
    </source>
</reference>
<keyword evidence="2" id="KW-1185">Reference proteome</keyword>
<gene>
    <name evidence="1" type="ORF">RPERSI_LOCUS1422</name>
</gene>
<protein>
    <submittedName>
        <fullName evidence="1">23504_t:CDS:1</fullName>
    </submittedName>
</protein>
<dbReference type="Proteomes" id="UP000789920">
    <property type="component" value="Unassembled WGS sequence"/>
</dbReference>
<dbReference type="EMBL" id="CAJVQC010001308">
    <property type="protein sequence ID" value="CAG8491808.1"/>
    <property type="molecule type" value="Genomic_DNA"/>
</dbReference>
<evidence type="ECO:0000313" key="2">
    <source>
        <dbReference type="Proteomes" id="UP000789920"/>
    </source>
</evidence>
<organism evidence="1 2">
    <name type="scientific">Racocetra persica</name>
    <dbReference type="NCBI Taxonomy" id="160502"/>
    <lineage>
        <taxon>Eukaryota</taxon>
        <taxon>Fungi</taxon>
        <taxon>Fungi incertae sedis</taxon>
        <taxon>Mucoromycota</taxon>
        <taxon>Glomeromycotina</taxon>
        <taxon>Glomeromycetes</taxon>
        <taxon>Diversisporales</taxon>
        <taxon>Gigasporaceae</taxon>
        <taxon>Racocetra</taxon>
    </lineage>
</organism>